<organism evidence="1 2">
    <name type="scientific">Apostasia shenzhenica</name>
    <dbReference type="NCBI Taxonomy" id="1088818"/>
    <lineage>
        <taxon>Eukaryota</taxon>
        <taxon>Viridiplantae</taxon>
        <taxon>Streptophyta</taxon>
        <taxon>Embryophyta</taxon>
        <taxon>Tracheophyta</taxon>
        <taxon>Spermatophyta</taxon>
        <taxon>Magnoliopsida</taxon>
        <taxon>Liliopsida</taxon>
        <taxon>Asparagales</taxon>
        <taxon>Orchidaceae</taxon>
        <taxon>Apostasioideae</taxon>
        <taxon>Apostasia</taxon>
    </lineage>
</organism>
<name>A0A2H9ZYP6_9ASPA</name>
<accession>A0A2H9ZYP6</accession>
<dbReference type="EMBL" id="KZ452512">
    <property type="protein sequence ID" value="PKA48377.1"/>
    <property type="molecule type" value="Genomic_DNA"/>
</dbReference>
<dbReference type="AlphaFoldDB" id="A0A2H9ZYP6"/>
<proteinExistence type="predicted"/>
<evidence type="ECO:0000313" key="1">
    <source>
        <dbReference type="EMBL" id="PKA48377.1"/>
    </source>
</evidence>
<dbReference type="Proteomes" id="UP000236161">
    <property type="component" value="Unassembled WGS sequence"/>
</dbReference>
<gene>
    <name evidence="1" type="ORF">AXF42_Ash021340</name>
</gene>
<evidence type="ECO:0000313" key="2">
    <source>
        <dbReference type="Proteomes" id="UP000236161"/>
    </source>
</evidence>
<reference evidence="1 2" key="1">
    <citation type="journal article" date="2017" name="Nature">
        <title>The Apostasia genome and the evolution of orchids.</title>
        <authorList>
            <person name="Zhang G.Q."/>
            <person name="Liu K.W."/>
            <person name="Li Z."/>
            <person name="Lohaus R."/>
            <person name="Hsiao Y.Y."/>
            <person name="Niu S.C."/>
            <person name="Wang J.Y."/>
            <person name="Lin Y.C."/>
            <person name="Xu Q."/>
            <person name="Chen L.J."/>
            <person name="Yoshida K."/>
            <person name="Fujiwara S."/>
            <person name="Wang Z.W."/>
            <person name="Zhang Y.Q."/>
            <person name="Mitsuda N."/>
            <person name="Wang M."/>
            <person name="Liu G.H."/>
            <person name="Pecoraro L."/>
            <person name="Huang H.X."/>
            <person name="Xiao X.J."/>
            <person name="Lin M."/>
            <person name="Wu X.Y."/>
            <person name="Wu W.L."/>
            <person name="Chen Y.Y."/>
            <person name="Chang S.B."/>
            <person name="Sakamoto S."/>
            <person name="Ohme-Takagi M."/>
            <person name="Yagi M."/>
            <person name="Zeng S.J."/>
            <person name="Shen C.Y."/>
            <person name="Yeh C.M."/>
            <person name="Luo Y.B."/>
            <person name="Tsai W.C."/>
            <person name="Van de Peer Y."/>
            <person name="Liu Z.J."/>
        </authorList>
    </citation>
    <scope>NUCLEOTIDE SEQUENCE [LARGE SCALE GENOMIC DNA]</scope>
    <source>
        <strain evidence="2">cv. Shenzhen</strain>
        <tissue evidence="1">Stem</tissue>
    </source>
</reference>
<protein>
    <submittedName>
        <fullName evidence="1">Uncharacterized protein</fullName>
    </submittedName>
</protein>
<sequence>MVPPNKCEVPARLLRLQATARENCKNAMGRVVRWQRAVPKNVGECGSVGMRDWRWDDLREERSPGPPTSARFESALRSLKNFMVLSKQFPECPRHAQSL</sequence>
<keyword evidence="2" id="KW-1185">Reference proteome</keyword>